<dbReference type="AlphaFoldDB" id="A0A5C5R9Z1"/>
<dbReference type="Proteomes" id="UP000317291">
    <property type="component" value="Unassembled WGS sequence"/>
</dbReference>
<gene>
    <name evidence="1" type="ORF">FK529_10395</name>
</gene>
<dbReference type="Pfam" id="PF18937">
    <property type="entry name" value="DUF5685"/>
    <property type="match status" value="1"/>
</dbReference>
<dbReference type="OrthoDB" id="3210612at2"/>
<name>A0A5C5R9Z1_9ACTN</name>
<evidence type="ECO:0000313" key="2">
    <source>
        <dbReference type="Proteomes" id="UP000317291"/>
    </source>
</evidence>
<keyword evidence="2" id="KW-1185">Reference proteome</keyword>
<dbReference type="InterPro" id="IPR043740">
    <property type="entry name" value="DUF5685"/>
</dbReference>
<proteinExistence type="predicted"/>
<comment type="caution">
    <text evidence="1">The sequence shown here is derived from an EMBL/GenBank/DDBJ whole genome shotgun (WGS) entry which is preliminary data.</text>
</comment>
<reference evidence="1 2" key="1">
    <citation type="submission" date="2019-06" db="EMBL/GenBank/DDBJ databases">
        <title>Tsukamurella conjunctivitidis sp. nov., Tsukamurella assacharolytica sp. nov. and Tsukamurella sputae sp. nov. isolated from patients with conjunctivitis, bacteraemia (lymphoma) and respiratory infection (sputum) in Hong Kong.</title>
        <authorList>
            <person name="Teng J.L.L."/>
            <person name="Lee H.H."/>
            <person name="Fong J.Y.H."/>
            <person name="Fok K.M.N."/>
            <person name="Lau S.K.P."/>
            <person name="Woo P.C.Y."/>
        </authorList>
    </citation>
    <scope>NUCLEOTIDE SEQUENCE [LARGE SCALE GENOMIC DNA]</scope>
    <source>
        <strain evidence="1 2">HKU71</strain>
    </source>
</reference>
<accession>A0A5C5R9Z1</accession>
<organism evidence="1 2">
    <name type="scientific">Tsukamurella asaccharolytica</name>
    <dbReference type="NCBI Taxonomy" id="2592067"/>
    <lineage>
        <taxon>Bacteria</taxon>
        <taxon>Bacillati</taxon>
        <taxon>Actinomycetota</taxon>
        <taxon>Actinomycetes</taxon>
        <taxon>Mycobacteriales</taxon>
        <taxon>Tsukamurellaceae</taxon>
        <taxon>Tsukamurella</taxon>
    </lineage>
</organism>
<protein>
    <submittedName>
        <fullName evidence="1">Regulator</fullName>
    </submittedName>
</protein>
<evidence type="ECO:0000313" key="1">
    <source>
        <dbReference type="EMBL" id="TWS19586.1"/>
    </source>
</evidence>
<dbReference type="EMBL" id="VIGW01000004">
    <property type="protein sequence ID" value="TWS19586.1"/>
    <property type="molecule type" value="Genomic_DNA"/>
</dbReference>
<dbReference type="RefSeq" id="WP_146560908.1">
    <property type="nucleotide sequence ID" value="NZ_VIGW01000004.1"/>
</dbReference>
<sequence>MLGLVRPCVAHLEPDVRARWRAHVCGLCLKLRDTGGQPARAATNTDAALLSALVEAQQSSPASTRTAGPCALRGMRSAQVIAPSELSVRLASTASLALAAAKLGDRAAEHENGLVGTASTVGRRAVGLVRRAERRLVRSALADSAVAEAAHVPDSLSGLADQALIEATATTLAEVTAPTADAVGEMFAASATLAGRPENVGPLSELGRAYGEFAHLADAVEDLPRDRARGDYNPLDATGTTVEQAVDRLKVLHGIVIDRLGSVKLRDDRLVRPLLLTAMATVLVANGVSNEKTPGDKKKSEDKLAKRAVQGAEAKENCGDCCDCCCGDGCCCDCS</sequence>